<evidence type="ECO:0000313" key="3">
    <source>
        <dbReference type="Proteomes" id="UP000326198"/>
    </source>
</evidence>
<sequence>MNIQQPTFTPIQYPPAREKESILNLPIASLVAVAHESLPQGGNHWSIYLIATETDYIRLDMTSSYIVPATVSPRGSKGILIVSHVDSSRLCTATKVARLDVRSGLYVSDFVDLLVRKKRHLYEFNEAGQGCRFGVHDQIDHFWDEGLVVDGRQVEQARSAILVMYPGLLAYGLVVGEYYS</sequence>
<dbReference type="Proteomes" id="UP000326198">
    <property type="component" value="Unassembled WGS sequence"/>
</dbReference>
<dbReference type="OrthoDB" id="3527137at2759"/>
<proteinExistence type="predicted"/>
<keyword evidence="3" id="KW-1185">Reference proteome</keyword>
<gene>
    <name evidence="2" type="ORF">BDV26DRAFT_301846</name>
</gene>
<protein>
    <recommendedName>
        <fullName evidence="1">DUF7770 domain-containing protein</fullName>
    </recommendedName>
</protein>
<feature type="domain" description="DUF7770" evidence="1">
    <location>
        <begin position="33"/>
        <end position="179"/>
    </location>
</feature>
<organism evidence="2 3">
    <name type="scientific">Aspergillus bertholletiae</name>
    <dbReference type="NCBI Taxonomy" id="1226010"/>
    <lineage>
        <taxon>Eukaryota</taxon>
        <taxon>Fungi</taxon>
        <taxon>Dikarya</taxon>
        <taxon>Ascomycota</taxon>
        <taxon>Pezizomycotina</taxon>
        <taxon>Eurotiomycetes</taxon>
        <taxon>Eurotiomycetidae</taxon>
        <taxon>Eurotiales</taxon>
        <taxon>Aspergillaceae</taxon>
        <taxon>Aspergillus</taxon>
        <taxon>Aspergillus subgen. Circumdati</taxon>
    </lineage>
</organism>
<accession>A0A5N7AUK8</accession>
<reference evidence="2 3" key="1">
    <citation type="submission" date="2019-04" db="EMBL/GenBank/DDBJ databases">
        <title>Friends and foes A comparative genomics studyof 23 Aspergillus species from section Flavi.</title>
        <authorList>
            <consortium name="DOE Joint Genome Institute"/>
            <person name="Kjaerbolling I."/>
            <person name="Vesth T."/>
            <person name="Frisvad J.C."/>
            <person name="Nybo J.L."/>
            <person name="Theobald S."/>
            <person name="Kildgaard S."/>
            <person name="Isbrandt T."/>
            <person name="Kuo A."/>
            <person name="Sato A."/>
            <person name="Lyhne E.K."/>
            <person name="Kogle M.E."/>
            <person name="Wiebenga A."/>
            <person name="Kun R.S."/>
            <person name="Lubbers R.J."/>
            <person name="Makela M.R."/>
            <person name="Barry K."/>
            <person name="Chovatia M."/>
            <person name="Clum A."/>
            <person name="Daum C."/>
            <person name="Haridas S."/>
            <person name="He G."/>
            <person name="LaButti K."/>
            <person name="Lipzen A."/>
            <person name="Mondo S."/>
            <person name="Riley R."/>
            <person name="Salamov A."/>
            <person name="Simmons B.A."/>
            <person name="Magnuson J.K."/>
            <person name="Henrissat B."/>
            <person name="Mortensen U.H."/>
            <person name="Larsen T.O."/>
            <person name="Devries R.P."/>
            <person name="Grigoriev I.V."/>
            <person name="Machida M."/>
            <person name="Baker S.E."/>
            <person name="Andersen M.R."/>
        </authorList>
    </citation>
    <scope>NUCLEOTIDE SEQUENCE [LARGE SCALE GENOMIC DNA]</scope>
    <source>
        <strain evidence="2 3">IBT 29228</strain>
    </source>
</reference>
<dbReference type="Pfam" id="PF24968">
    <property type="entry name" value="DUF7770"/>
    <property type="match status" value="1"/>
</dbReference>
<dbReference type="AlphaFoldDB" id="A0A5N7AUK8"/>
<evidence type="ECO:0000313" key="2">
    <source>
        <dbReference type="EMBL" id="KAE8372480.1"/>
    </source>
</evidence>
<name>A0A5N7AUK8_9EURO</name>
<dbReference type="InterPro" id="IPR056672">
    <property type="entry name" value="DUF7770"/>
</dbReference>
<dbReference type="EMBL" id="ML736356">
    <property type="protein sequence ID" value="KAE8372480.1"/>
    <property type="molecule type" value="Genomic_DNA"/>
</dbReference>
<evidence type="ECO:0000259" key="1">
    <source>
        <dbReference type="Pfam" id="PF24968"/>
    </source>
</evidence>